<dbReference type="InterPro" id="IPR001296">
    <property type="entry name" value="Glyco_trans_1"/>
</dbReference>
<dbReference type="InterPro" id="IPR050194">
    <property type="entry name" value="Glycosyltransferase_grp1"/>
</dbReference>
<dbReference type="AlphaFoldDB" id="A0A2R5F058"/>
<dbReference type="Proteomes" id="UP000245202">
    <property type="component" value="Unassembled WGS sequence"/>
</dbReference>
<accession>A0A2R5F058</accession>
<dbReference type="GO" id="GO:0016757">
    <property type="term" value="F:glycosyltransferase activity"/>
    <property type="evidence" value="ECO:0007669"/>
    <property type="project" value="InterPro"/>
</dbReference>
<protein>
    <submittedName>
        <fullName evidence="3">Glycosyl transferase</fullName>
    </submittedName>
</protein>
<evidence type="ECO:0000313" key="3">
    <source>
        <dbReference type="EMBL" id="GBG09011.1"/>
    </source>
</evidence>
<name>A0A2R5F058_9BACL</name>
<dbReference type="Pfam" id="PF13439">
    <property type="entry name" value="Glyco_transf_4"/>
    <property type="match status" value="1"/>
</dbReference>
<evidence type="ECO:0000313" key="4">
    <source>
        <dbReference type="Proteomes" id="UP000245202"/>
    </source>
</evidence>
<feature type="domain" description="Glycosyltransferase subfamily 4-like N-terminal" evidence="2">
    <location>
        <begin position="1"/>
        <end position="119"/>
    </location>
</feature>
<evidence type="ECO:0000259" key="2">
    <source>
        <dbReference type="Pfam" id="PF13439"/>
    </source>
</evidence>
<organism evidence="3 4">
    <name type="scientific">Paenibacillus agaridevorans</name>
    <dbReference type="NCBI Taxonomy" id="171404"/>
    <lineage>
        <taxon>Bacteria</taxon>
        <taxon>Bacillati</taxon>
        <taxon>Bacillota</taxon>
        <taxon>Bacilli</taxon>
        <taxon>Bacillales</taxon>
        <taxon>Paenibacillaceae</taxon>
        <taxon>Paenibacillus</taxon>
    </lineage>
</organism>
<reference evidence="3 4" key="1">
    <citation type="submission" date="2017-08" db="EMBL/GenBank/DDBJ databases">
        <title>Substantial Increase in Enzyme Production by Combined Drug-Resistance Mutations in Paenibacillus agaridevorans.</title>
        <authorList>
            <person name="Tanaka Y."/>
            <person name="Funane K."/>
            <person name="Hosaka T."/>
            <person name="Shiwa Y."/>
            <person name="Fujita N."/>
            <person name="Miyazaki T."/>
            <person name="Yoshikawa H."/>
            <person name="Murakami K."/>
            <person name="Kasahara K."/>
            <person name="Inaoka T."/>
            <person name="Hiraga Y."/>
            <person name="Ochi K."/>
        </authorList>
    </citation>
    <scope>NUCLEOTIDE SEQUENCE [LARGE SCALE GENOMIC DNA]</scope>
    <source>
        <strain evidence="3 4">T-3040</strain>
    </source>
</reference>
<dbReference type="Pfam" id="PF00534">
    <property type="entry name" value="Glycos_transf_1"/>
    <property type="match status" value="1"/>
</dbReference>
<evidence type="ECO:0000259" key="1">
    <source>
        <dbReference type="Pfam" id="PF00534"/>
    </source>
</evidence>
<keyword evidence="3" id="KW-0808">Transferase</keyword>
<sequence length="361" mass="40654">MGWEVHVAASGALDLPYTDAKFDLPIHRSPLKKENVSAYRMLKAIIDKEGYDMIHCHTPMGGALARLAAREARTRGTKVIYTAHGFHFFKGAPLLNWLLYYPVERWLSAHTDCLVTINEEDYGRAGRSAFKAGMIAHVHGVGVDTGWYAPIGEEEKTARRERFNYGPDHFLLIYAAEFNSNKNHRLLIYSIAKLKGKVPGARLLLAGEGPLLNECRALAIQLGVAHMIEFLGYRDDLDELYPMCDAAVASSIREGLPVNVMEAMACGLPIVATRNRGHNELIDEGRTGFIVEAGDVESFASRLQLLYYFRDSRRRMGGRGAERARRYSLEQVMGELGEMYLTLMSEVTREESEDQYRRAYL</sequence>
<proteinExistence type="predicted"/>
<dbReference type="SUPFAM" id="SSF53756">
    <property type="entry name" value="UDP-Glycosyltransferase/glycogen phosphorylase"/>
    <property type="match status" value="1"/>
</dbReference>
<feature type="domain" description="Glycosyl transferase family 1" evidence="1">
    <location>
        <begin position="161"/>
        <end position="321"/>
    </location>
</feature>
<dbReference type="PANTHER" id="PTHR45947">
    <property type="entry name" value="SULFOQUINOVOSYL TRANSFERASE SQD2"/>
    <property type="match status" value="1"/>
</dbReference>
<gene>
    <name evidence="3" type="ORF">PAT3040_03631</name>
</gene>
<dbReference type="EMBL" id="BDQX01000187">
    <property type="protein sequence ID" value="GBG09011.1"/>
    <property type="molecule type" value="Genomic_DNA"/>
</dbReference>
<dbReference type="PANTHER" id="PTHR45947:SF3">
    <property type="entry name" value="SULFOQUINOVOSYL TRANSFERASE SQD2"/>
    <property type="match status" value="1"/>
</dbReference>
<dbReference type="CDD" id="cd03808">
    <property type="entry name" value="GT4_CapM-like"/>
    <property type="match status" value="1"/>
</dbReference>
<keyword evidence="4" id="KW-1185">Reference proteome</keyword>
<dbReference type="Gene3D" id="3.40.50.2000">
    <property type="entry name" value="Glycogen Phosphorylase B"/>
    <property type="match status" value="2"/>
</dbReference>
<comment type="caution">
    <text evidence="3">The sequence shown here is derived from an EMBL/GenBank/DDBJ whole genome shotgun (WGS) entry which is preliminary data.</text>
</comment>
<dbReference type="InterPro" id="IPR028098">
    <property type="entry name" value="Glyco_trans_4-like_N"/>
</dbReference>